<proteinExistence type="predicted"/>
<reference evidence="5" key="1">
    <citation type="submission" date="2015-07" db="EMBL/GenBank/DDBJ databases">
        <authorList>
            <person name="Teixeira M.M."/>
            <person name="Souza R.C."/>
            <person name="Almeida L.G."/>
            <person name="Vicente V.A."/>
            <person name="de Hoog S."/>
            <person name="Bocca A.L."/>
            <person name="de Almeida S.R."/>
            <person name="Vasconcelos A.T."/>
            <person name="Felipe M.S."/>
        </authorList>
    </citation>
    <scope>NUCLEOTIDE SEQUENCE [LARGE SCALE GENOMIC DNA]</scope>
    <source>
        <strain evidence="5">KSF</strain>
    </source>
</reference>
<sequence>MKSLLFAVFASVPFVAANPWGSNPFMKERGVCAADNCARAVTGTNAPQPLATRQADCAAFFSPLPTPTVPSYASACSGSTRYSSACSCLGVARPTYTCLSAAQAENIVKTFSSLLTAPQAPDFVSKATTLLADDFKDNSDSINFLAGYPLGATTFPSKQAFIAGQGSQPPIPTVTTLEIFNTCNKIAWRWVAKGIGSAQYDVKGIDTFTINPSGQISEVNVEFNSGAWAANLAGLGGAPPSSGASSSSTTASTTPAASTTTTPAAAPSEF</sequence>
<feature type="chain" id="PRO_5008650603" description="NTF2-like domain-containing protein" evidence="2">
    <location>
        <begin position="18"/>
        <end position="270"/>
    </location>
</feature>
<comment type="caution">
    <text evidence="4">The sequence shown here is derived from an EMBL/GenBank/DDBJ whole genome shotgun (WGS) entry which is preliminary data.</text>
</comment>
<evidence type="ECO:0000259" key="3">
    <source>
        <dbReference type="Pfam" id="PF26534"/>
    </source>
</evidence>
<evidence type="ECO:0000256" key="1">
    <source>
        <dbReference type="SAM" id="MobiDB-lite"/>
    </source>
</evidence>
<feature type="region of interest" description="Disordered" evidence="1">
    <location>
        <begin position="237"/>
        <end position="270"/>
    </location>
</feature>
<name>A0A1C1C6M0_9EURO</name>
<dbReference type="EMBL" id="LGRB01000021">
    <property type="protein sequence ID" value="OCT44118.1"/>
    <property type="molecule type" value="Genomic_DNA"/>
</dbReference>
<dbReference type="VEuPathDB" id="FungiDB:G647_01054"/>
<dbReference type="InterPro" id="IPR058645">
    <property type="entry name" value="NTF2-like_dom_7"/>
</dbReference>
<dbReference type="VEuPathDB" id="FungiDB:CLCR_00685"/>
<keyword evidence="2" id="KW-0732">Signal</keyword>
<dbReference type="Proteomes" id="UP000094526">
    <property type="component" value="Unassembled WGS sequence"/>
</dbReference>
<gene>
    <name evidence="4" type="ORF">CLCR_00685</name>
</gene>
<dbReference type="Pfam" id="PF26534">
    <property type="entry name" value="NTF2_7"/>
    <property type="match status" value="1"/>
</dbReference>
<dbReference type="OrthoDB" id="5596743at2759"/>
<protein>
    <recommendedName>
        <fullName evidence="3">NTF2-like domain-containing protein</fullName>
    </recommendedName>
</protein>
<organism evidence="4 5">
    <name type="scientific">Cladophialophora carrionii</name>
    <dbReference type="NCBI Taxonomy" id="86049"/>
    <lineage>
        <taxon>Eukaryota</taxon>
        <taxon>Fungi</taxon>
        <taxon>Dikarya</taxon>
        <taxon>Ascomycota</taxon>
        <taxon>Pezizomycotina</taxon>
        <taxon>Eurotiomycetes</taxon>
        <taxon>Chaetothyriomycetidae</taxon>
        <taxon>Chaetothyriales</taxon>
        <taxon>Herpotrichiellaceae</taxon>
        <taxon>Cladophialophora</taxon>
    </lineage>
</organism>
<evidence type="ECO:0000256" key="2">
    <source>
        <dbReference type="SAM" id="SignalP"/>
    </source>
</evidence>
<feature type="signal peptide" evidence="2">
    <location>
        <begin position="1"/>
        <end position="17"/>
    </location>
</feature>
<dbReference type="AlphaFoldDB" id="A0A1C1C6M0"/>
<feature type="domain" description="NTF2-like" evidence="3">
    <location>
        <begin position="97"/>
        <end position="233"/>
    </location>
</feature>
<evidence type="ECO:0000313" key="5">
    <source>
        <dbReference type="Proteomes" id="UP000094526"/>
    </source>
</evidence>
<evidence type="ECO:0000313" key="4">
    <source>
        <dbReference type="EMBL" id="OCT44118.1"/>
    </source>
</evidence>
<accession>A0A1C1C6M0</accession>
<keyword evidence="5" id="KW-1185">Reference proteome</keyword>